<keyword evidence="2 4" id="KW-0560">Oxidoreductase</keyword>
<dbReference type="InterPro" id="IPR036291">
    <property type="entry name" value="NAD(P)-bd_dom_sf"/>
</dbReference>
<evidence type="ECO:0000256" key="2">
    <source>
        <dbReference type="ARBA" id="ARBA00023002"/>
    </source>
</evidence>
<name>A0A0C9TID8_PAXIN</name>
<gene>
    <name evidence="7" type="ORF">PAXINDRAFT_99368</name>
</gene>
<accession>A0A0C9TID8</accession>
<feature type="domain" description="D-isomer specific 2-hydroxyacid dehydrogenase catalytic" evidence="5">
    <location>
        <begin position="97"/>
        <end position="354"/>
    </location>
</feature>
<dbReference type="Proteomes" id="UP000053647">
    <property type="component" value="Unassembled WGS sequence"/>
</dbReference>
<dbReference type="GO" id="GO:0051287">
    <property type="term" value="F:NAD binding"/>
    <property type="evidence" value="ECO:0007669"/>
    <property type="project" value="InterPro"/>
</dbReference>
<evidence type="ECO:0000256" key="3">
    <source>
        <dbReference type="ARBA" id="ARBA00023027"/>
    </source>
</evidence>
<dbReference type="InterPro" id="IPR006140">
    <property type="entry name" value="D-isomer_DH_NAD-bd"/>
</dbReference>
<evidence type="ECO:0000256" key="4">
    <source>
        <dbReference type="RuleBase" id="RU003719"/>
    </source>
</evidence>
<dbReference type="SUPFAM" id="SSF52283">
    <property type="entry name" value="Formate/glycerate dehydrogenase catalytic domain-like"/>
    <property type="match status" value="1"/>
</dbReference>
<keyword evidence="3" id="KW-0520">NAD</keyword>
<organism evidence="7 8">
    <name type="scientific">Paxillus involutus ATCC 200175</name>
    <dbReference type="NCBI Taxonomy" id="664439"/>
    <lineage>
        <taxon>Eukaryota</taxon>
        <taxon>Fungi</taxon>
        <taxon>Dikarya</taxon>
        <taxon>Basidiomycota</taxon>
        <taxon>Agaricomycotina</taxon>
        <taxon>Agaricomycetes</taxon>
        <taxon>Agaricomycetidae</taxon>
        <taxon>Boletales</taxon>
        <taxon>Paxilineae</taxon>
        <taxon>Paxillaceae</taxon>
        <taxon>Paxillus</taxon>
    </lineage>
</organism>
<dbReference type="EMBL" id="KN819336">
    <property type="protein sequence ID" value="KIJ15490.1"/>
    <property type="molecule type" value="Genomic_DNA"/>
</dbReference>
<dbReference type="SUPFAM" id="SSF51735">
    <property type="entry name" value="NAD(P)-binding Rossmann-fold domains"/>
    <property type="match status" value="1"/>
</dbReference>
<dbReference type="GO" id="GO:0016618">
    <property type="term" value="F:hydroxypyruvate reductase [NAD(P)H] activity"/>
    <property type="evidence" value="ECO:0007669"/>
    <property type="project" value="TreeGrafter"/>
</dbReference>
<dbReference type="GO" id="GO:0005829">
    <property type="term" value="C:cytosol"/>
    <property type="evidence" value="ECO:0007669"/>
    <property type="project" value="TreeGrafter"/>
</dbReference>
<protein>
    <submittedName>
        <fullName evidence="7">Unplaced genomic scaffold PAXINscaffold_14, whole genome shotgun sequence</fullName>
    </submittedName>
</protein>
<dbReference type="GO" id="GO:0030267">
    <property type="term" value="F:glyoxylate reductase (NADPH) activity"/>
    <property type="evidence" value="ECO:0007669"/>
    <property type="project" value="TreeGrafter"/>
</dbReference>
<evidence type="ECO:0000313" key="7">
    <source>
        <dbReference type="EMBL" id="KIJ15490.1"/>
    </source>
</evidence>
<reference evidence="7 8" key="1">
    <citation type="submission" date="2014-06" db="EMBL/GenBank/DDBJ databases">
        <authorList>
            <consortium name="DOE Joint Genome Institute"/>
            <person name="Kuo A."/>
            <person name="Kohler A."/>
            <person name="Nagy L.G."/>
            <person name="Floudas D."/>
            <person name="Copeland A."/>
            <person name="Barry K.W."/>
            <person name="Cichocki N."/>
            <person name="Veneault-Fourrey C."/>
            <person name="LaButti K."/>
            <person name="Lindquist E.A."/>
            <person name="Lipzen A."/>
            <person name="Lundell T."/>
            <person name="Morin E."/>
            <person name="Murat C."/>
            <person name="Sun H."/>
            <person name="Tunlid A."/>
            <person name="Henrissat B."/>
            <person name="Grigoriev I.V."/>
            <person name="Hibbett D.S."/>
            <person name="Martin F."/>
            <person name="Nordberg H.P."/>
            <person name="Cantor M.N."/>
            <person name="Hua S.X."/>
        </authorList>
    </citation>
    <scope>NUCLEOTIDE SEQUENCE [LARGE SCALE GENOMIC DNA]</scope>
    <source>
        <strain evidence="7 8">ATCC 200175</strain>
    </source>
</reference>
<dbReference type="FunFam" id="3.40.50.720:FF:000203">
    <property type="entry name" value="D-3-phosphoglycerate dehydrogenase (SerA)"/>
    <property type="match status" value="1"/>
</dbReference>
<proteinExistence type="inferred from homology"/>
<dbReference type="PANTHER" id="PTHR10996">
    <property type="entry name" value="2-HYDROXYACID DEHYDROGENASE-RELATED"/>
    <property type="match status" value="1"/>
</dbReference>
<dbReference type="AlphaFoldDB" id="A0A0C9TID8"/>
<reference evidence="8" key="2">
    <citation type="submission" date="2015-01" db="EMBL/GenBank/DDBJ databases">
        <title>Evolutionary Origins and Diversification of the Mycorrhizal Mutualists.</title>
        <authorList>
            <consortium name="DOE Joint Genome Institute"/>
            <consortium name="Mycorrhizal Genomics Consortium"/>
            <person name="Kohler A."/>
            <person name="Kuo A."/>
            <person name="Nagy L.G."/>
            <person name="Floudas D."/>
            <person name="Copeland A."/>
            <person name="Barry K.W."/>
            <person name="Cichocki N."/>
            <person name="Veneault-Fourrey C."/>
            <person name="LaButti K."/>
            <person name="Lindquist E.A."/>
            <person name="Lipzen A."/>
            <person name="Lundell T."/>
            <person name="Morin E."/>
            <person name="Murat C."/>
            <person name="Riley R."/>
            <person name="Ohm R."/>
            <person name="Sun H."/>
            <person name="Tunlid A."/>
            <person name="Henrissat B."/>
            <person name="Grigoriev I.V."/>
            <person name="Hibbett D.S."/>
            <person name="Martin F."/>
        </authorList>
    </citation>
    <scope>NUCLEOTIDE SEQUENCE [LARGE SCALE GENOMIC DNA]</scope>
    <source>
        <strain evidence="8">ATCC 200175</strain>
    </source>
</reference>
<dbReference type="InterPro" id="IPR006139">
    <property type="entry name" value="D-isomer_2_OHA_DH_cat_dom"/>
</dbReference>
<dbReference type="PROSITE" id="PS00671">
    <property type="entry name" value="D_2_HYDROXYACID_DH_3"/>
    <property type="match status" value="1"/>
</dbReference>
<dbReference type="PANTHER" id="PTHR10996:SF257">
    <property type="entry name" value="GLYOXYLATE REDUCTASE 1"/>
    <property type="match status" value="1"/>
</dbReference>
<evidence type="ECO:0000313" key="8">
    <source>
        <dbReference type="Proteomes" id="UP000053647"/>
    </source>
</evidence>
<dbReference type="InterPro" id="IPR029753">
    <property type="entry name" value="D-isomer_DH_CS"/>
</dbReference>
<dbReference type="InterPro" id="IPR050223">
    <property type="entry name" value="D-isomer_2-hydroxyacid_DH"/>
</dbReference>
<dbReference type="OrthoDB" id="9991913at2759"/>
<dbReference type="Pfam" id="PF00389">
    <property type="entry name" value="2-Hacid_dh"/>
    <property type="match status" value="1"/>
</dbReference>
<dbReference type="HOGENOM" id="CLU_019796_1_2_1"/>
<dbReference type="PROSITE" id="PS00065">
    <property type="entry name" value="D_2_HYDROXYACID_DH_1"/>
    <property type="match status" value="1"/>
</dbReference>
<sequence>MFLKGSSIHISISRFSVTNVLQPADMTTLPKVMICGNPRWAHDEVNELFNGIAQVIVDDAPNRAEFFARFEPGGPYEGTVGIYRRNISAARIGIYDGGLIAGLPSSVKWIAHNGAGYDLVDIHACKEKGIDVSNTSGAVDDGTATTALYLIISCFRHFSWGERSLRAGTWKNPISSALTHDLTGRTIGILGLGGIGLRLAHLVHAFPMRVLYYSRNYNPEAPEWCEYVGSMDELFERSDILSIHVPLREDTRHLVGETQIRKMKSGSIIVNTARGKVLDEEALIRALEDGHLASAGLDVFPDEPNINPRLLEFLQNVLLPHVGTRTQDTEKKMEVRAMTNLRDFLTTGTGKDLVPELR</sequence>
<dbReference type="PROSITE" id="PS00670">
    <property type="entry name" value="D_2_HYDROXYACID_DH_2"/>
    <property type="match status" value="1"/>
</dbReference>
<keyword evidence="8" id="KW-1185">Reference proteome</keyword>
<comment type="similarity">
    <text evidence="1 4">Belongs to the D-isomer specific 2-hydroxyacid dehydrogenase family.</text>
</comment>
<feature type="domain" description="D-isomer specific 2-hydroxyacid dehydrogenase NAD-binding" evidence="6">
    <location>
        <begin position="149"/>
        <end position="323"/>
    </location>
</feature>
<evidence type="ECO:0000256" key="1">
    <source>
        <dbReference type="ARBA" id="ARBA00005854"/>
    </source>
</evidence>
<evidence type="ECO:0000259" key="5">
    <source>
        <dbReference type="Pfam" id="PF00389"/>
    </source>
</evidence>
<dbReference type="Gene3D" id="3.40.50.720">
    <property type="entry name" value="NAD(P)-binding Rossmann-like Domain"/>
    <property type="match status" value="2"/>
</dbReference>
<dbReference type="InterPro" id="IPR029752">
    <property type="entry name" value="D-isomer_DH_CS1"/>
</dbReference>
<dbReference type="CDD" id="cd12168">
    <property type="entry name" value="Mand_dh_like"/>
    <property type="match status" value="1"/>
</dbReference>
<evidence type="ECO:0000259" key="6">
    <source>
        <dbReference type="Pfam" id="PF02826"/>
    </source>
</evidence>
<dbReference type="Pfam" id="PF02826">
    <property type="entry name" value="2-Hacid_dh_C"/>
    <property type="match status" value="1"/>
</dbReference>